<feature type="domain" description="Spondin-like TSP1" evidence="4">
    <location>
        <begin position="114"/>
        <end position="155"/>
    </location>
</feature>
<evidence type="ECO:0000259" key="4">
    <source>
        <dbReference type="Pfam" id="PF19028"/>
    </source>
</evidence>
<dbReference type="AlphaFoldDB" id="A0A4U5U1A1"/>
<dbReference type="EMBL" id="CM014079">
    <property type="protein sequence ID" value="TKS67458.1"/>
    <property type="molecule type" value="Genomic_DNA"/>
</dbReference>
<keyword evidence="3" id="KW-0325">Glycoprotein</keyword>
<dbReference type="Gene3D" id="2.20.100.10">
    <property type="entry name" value="Thrombospondin type-1 (TSP1) repeat"/>
    <property type="match status" value="2"/>
</dbReference>
<evidence type="ECO:0000313" key="6">
    <source>
        <dbReference type="Proteomes" id="UP000298787"/>
    </source>
</evidence>
<dbReference type="SUPFAM" id="SSF82895">
    <property type="entry name" value="TSP-1 type 1 repeat"/>
    <property type="match status" value="2"/>
</dbReference>
<name>A0A4U5U1A1_COLLU</name>
<proteinExistence type="predicted"/>
<reference evidence="5 6" key="1">
    <citation type="submission" date="2019-01" db="EMBL/GenBank/DDBJ databases">
        <title>Genome Assembly of Collichthys lucidus.</title>
        <authorList>
            <person name="Cai M."/>
            <person name="Xiao S."/>
        </authorList>
    </citation>
    <scope>NUCLEOTIDE SEQUENCE [LARGE SCALE GENOMIC DNA]</scope>
    <source>
        <strain evidence="5">JT15FE1705JMU</strain>
        <tissue evidence="5">Muscle</tissue>
    </source>
</reference>
<dbReference type="Proteomes" id="UP000298787">
    <property type="component" value="Chromosome 2"/>
</dbReference>
<keyword evidence="6" id="KW-1185">Reference proteome</keyword>
<dbReference type="PANTHER" id="PTHR11311:SF7">
    <property type="entry name" value="THROMBOSPONDIN TYPE-1 DOMAIN-CONTAINING PROTEIN 7B"/>
    <property type="match status" value="1"/>
</dbReference>
<feature type="domain" description="Spondin-like TSP1" evidence="4">
    <location>
        <begin position="246"/>
        <end position="297"/>
    </location>
</feature>
<dbReference type="GO" id="GO:0005886">
    <property type="term" value="C:plasma membrane"/>
    <property type="evidence" value="ECO:0007669"/>
    <property type="project" value="TreeGrafter"/>
</dbReference>
<dbReference type="InterPro" id="IPR051418">
    <property type="entry name" value="Spondin/Thrombospondin_T1"/>
</dbReference>
<dbReference type="InterPro" id="IPR000884">
    <property type="entry name" value="TSP1_rpt"/>
</dbReference>
<evidence type="ECO:0000256" key="3">
    <source>
        <dbReference type="ARBA" id="ARBA00023180"/>
    </source>
</evidence>
<dbReference type="FunFam" id="2.20.100.10:FF:000018">
    <property type="entry name" value="Thrombospondin type 1 domain containing 7A"/>
    <property type="match status" value="1"/>
</dbReference>
<keyword evidence="2" id="KW-1015">Disulfide bond</keyword>
<accession>A0A4U5U1A1</accession>
<dbReference type="FunFam" id="2.20.100.10:FF:000015">
    <property type="entry name" value="Thrombospondin, type I, domain containing 7A"/>
    <property type="match status" value="1"/>
</dbReference>
<keyword evidence="1" id="KW-0732">Signal</keyword>
<sequence>MFLCFVHPLSGRSKKKDHCLNEKLYPLEETETCPCDEFLSQPYGNWSACILPDPSAPGSLKGWMSHREVKECGQGLRYRAVACIDQQGHLVHPTLCTDSGYTVEVCHIPCPLDCKLSDWSAWSACSASCGSGLKIRSKWLREKAFNAGRPCPRLDLKNQLQVYEAVRCHSECSQYEWKIEAWSICTINTVDDLPNCGEGVQSRKIRSVIEIINQPSSQLRSCFLQFGLINKWGLSESCVVDCPVSCILSDWSSWAECSHSCGSQGRQARSRAVIIQVMENQGSCPHQVFETQPCKGNEKKHMYTNVKEAIFY</sequence>
<dbReference type="SMART" id="SM00209">
    <property type="entry name" value="TSP1"/>
    <property type="match status" value="2"/>
</dbReference>
<protein>
    <submittedName>
        <fullName evidence="5">Thrombospondin type-1 domain-containing protein 7A</fullName>
    </submittedName>
</protein>
<dbReference type="GO" id="GO:0030036">
    <property type="term" value="P:actin cytoskeleton organization"/>
    <property type="evidence" value="ECO:0007669"/>
    <property type="project" value="TreeGrafter"/>
</dbReference>
<dbReference type="PROSITE" id="PS50092">
    <property type="entry name" value="TSP1"/>
    <property type="match status" value="2"/>
</dbReference>
<dbReference type="Pfam" id="PF19028">
    <property type="entry name" value="TSP1_spondin"/>
    <property type="match status" value="2"/>
</dbReference>
<evidence type="ECO:0000256" key="2">
    <source>
        <dbReference type="ARBA" id="ARBA00023157"/>
    </source>
</evidence>
<dbReference type="InterPro" id="IPR036383">
    <property type="entry name" value="TSP1_rpt_sf"/>
</dbReference>
<evidence type="ECO:0000313" key="5">
    <source>
        <dbReference type="EMBL" id="TKS67458.1"/>
    </source>
</evidence>
<gene>
    <name evidence="5" type="ORF">D9C73_001218</name>
</gene>
<evidence type="ECO:0000256" key="1">
    <source>
        <dbReference type="ARBA" id="ARBA00022729"/>
    </source>
</evidence>
<organism evidence="5 6">
    <name type="scientific">Collichthys lucidus</name>
    <name type="common">Big head croaker</name>
    <name type="synonym">Sciaena lucida</name>
    <dbReference type="NCBI Taxonomy" id="240159"/>
    <lineage>
        <taxon>Eukaryota</taxon>
        <taxon>Metazoa</taxon>
        <taxon>Chordata</taxon>
        <taxon>Craniata</taxon>
        <taxon>Vertebrata</taxon>
        <taxon>Euteleostomi</taxon>
        <taxon>Actinopterygii</taxon>
        <taxon>Neopterygii</taxon>
        <taxon>Teleostei</taxon>
        <taxon>Neoteleostei</taxon>
        <taxon>Acanthomorphata</taxon>
        <taxon>Eupercaria</taxon>
        <taxon>Sciaenidae</taxon>
        <taxon>Collichthys</taxon>
    </lineage>
</organism>
<dbReference type="PANTHER" id="PTHR11311">
    <property type="entry name" value="SPONDIN"/>
    <property type="match status" value="1"/>
</dbReference>
<dbReference type="InterPro" id="IPR044004">
    <property type="entry name" value="TSP1_spondin_dom"/>
</dbReference>